<dbReference type="EMBL" id="CAWUPB010001108">
    <property type="protein sequence ID" value="CAK7337991.1"/>
    <property type="molecule type" value="Genomic_DNA"/>
</dbReference>
<protein>
    <submittedName>
        <fullName evidence="2">Uncharacterized protein</fullName>
    </submittedName>
</protein>
<reference evidence="2 3" key="1">
    <citation type="submission" date="2024-01" db="EMBL/GenBank/DDBJ databases">
        <authorList>
            <person name="Waweru B."/>
        </authorList>
    </citation>
    <scope>NUCLEOTIDE SEQUENCE [LARGE SCALE GENOMIC DNA]</scope>
</reference>
<feature type="region of interest" description="Disordered" evidence="1">
    <location>
        <begin position="18"/>
        <end position="51"/>
    </location>
</feature>
<accession>A0AAV1RNL2</accession>
<name>A0AAV1RNL2_9ROSI</name>
<dbReference type="Proteomes" id="UP001314170">
    <property type="component" value="Unassembled WGS sequence"/>
</dbReference>
<evidence type="ECO:0000313" key="3">
    <source>
        <dbReference type="Proteomes" id="UP001314170"/>
    </source>
</evidence>
<gene>
    <name evidence="2" type="ORF">DCAF_LOCUS13032</name>
</gene>
<comment type="caution">
    <text evidence="2">The sequence shown here is derived from an EMBL/GenBank/DDBJ whole genome shotgun (WGS) entry which is preliminary data.</text>
</comment>
<dbReference type="AlphaFoldDB" id="A0AAV1RNL2"/>
<evidence type="ECO:0000256" key="1">
    <source>
        <dbReference type="SAM" id="MobiDB-lite"/>
    </source>
</evidence>
<organism evidence="2 3">
    <name type="scientific">Dovyalis caffra</name>
    <dbReference type="NCBI Taxonomy" id="77055"/>
    <lineage>
        <taxon>Eukaryota</taxon>
        <taxon>Viridiplantae</taxon>
        <taxon>Streptophyta</taxon>
        <taxon>Embryophyta</taxon>
        <taxon>Tracheophyta</taxon>
        <taxon>Spermatophyta</taxon>
        <taxon>Magnoliopsida</taxon>
        <taxon>eudicotyledons</taxon>
        <taxon>Gunneridae</taxon>
        <taxon>Pentapetalae</taxon>
        <taxon>rosids</taxon>
        <taxon>fabids</taxon>
        <taxon>Malpighiales</taxon>
        <taxon>Salicaceae</taxon>
        <taxon>Flacourtieae</taxon>
        <taxon>Dovyalis</taxon>
    </lineage>
</organism>
<sequence length="51" mass="5542">MAIDWGLIGGYPGNLPLATPRTAPHSPSLDTKNIPLPTKEKQQFGQNYPIP</sequence>
<proteinExistence type="predicted"/>
<evidence type="ECO:0000313" key="2">
    <source>
        <dbReference type="EMBL" id="CAK7337991.1"/>
    </source>
</evidence>
<keyword evidence="3" id="KW-1185">Reference proteome</keyword>